<keyword evidence="4" id="KW-1185">Reference proteome</keyword>
<dbReference type="PANTHER" id="PTHR43081:SF1">
    <property type="entry name" value="ADENYLATE CYCLASE, TERMINAL-DIFFERENTIATION SPECIFIC"/>
    <property type="match status" value="1"/>
</dbReference>
<dbReference type="GO" id="GO:0035556">
    <property type="term" value="P:intracellular signal transduction"/>
    <property type="evidence" value="ECO:0007669"/>
    <property type="project" value="InterPro"/>
</dbReference>
<dbReference type="PANTHER" id="PTHR43081">
    <property type="entry name" value="ADENYLATE CYCLASE, TERMINAL-DIFFERENTIATION SPECIFIC-RELATED"/>
    <property type="match status" value="1"/>
</dbReference>
<dbReference type="GO" id="GO:0004016">
    <property type="term" value="F:adenylate cyclase activity"/>
    <property type="evidence" value="ECO:0007669"/>
    <property type="project" value="UniProtKB-EC"/>
</dbReference>
<feature type="transmembrane region" description="Helical" evidence="1">
    <location>
        <begin position="131"/>
        <end position="155"/>
    </location>
</feature>
<dbReference type="Pfam" id="PF00211">
    <property type="entry name" value="Guanylate_cyc"/>
    <property type="match status" value="1"/>
</dbReference>
<sequence length="371" mass="41049">MLDPKTRRQMVRLLPFGAIWLLSAVVFLLDEWTAFGGHFPTSDGVIVPDAEILAFALVAMAVFGMVVGHIELSVVSGLFAGTSFARKLVAKLILYFLLIQGIVLLAYPIAASMEHDTTPLDPLVWRKLTTYVTSYAYINSALQLAVTIGLSILYAQFSDLVGHTTFLQYLAGSYHAPREETRVFMFVDMRSSTAIAEGLGHERYFRLLKDYYADLAPAVVDHGGEVYLYVGDEMILSWKLRDGLHRNNCLSCFFAMESLLADRAAWYTAEYGVVPNFKAGLHCGQVTTGEIGVLKRHIMFTGDVLNTTARLQDLCNFFGVKLLVSAPLLEALPVTPDFATRSVGHQELRGRKQSLEVFTVTKTGISDKVTS</sequence>
<proteinExistence type="predicted"/>
<dbReference type="Gene3D" id="3.30.70.1230">
    <property type="entry name" value="Nucleotide cyclase"/>
    <property type="match status" value="1"/>
</dbReference>
<keyword evidence="1" id="KW-1133">Transmembrane helix</keyword>
<dbReference type="CDD" id="cd07302">
    <property type="entry name" value="CHD"/>
    <property type="match status" value="1"/>
</dbReference>
<feature type="domain" description="Guanylate cyclase" evidence="2">
    <location>
        <begin position="183"/>
        <end position="312"/>
    </location>
</feature>
<keyword evidence="1" id="KW-0812">Transmembrane</keyword>
<dbReference type="SUPFAM" id="SSF55073">
    <property type="entry name" value="Nucleotide cyclase"/>
    <property type="match status" value="1"/>
</dbReference>
<evidence type="ECO:0000313" key="3">
    <source>
        <dbReference type="EMBL" id="MBB4079437.1"/>
    </source>
</evidence>
<comment type="caution">
    <text evidence="3">The sequence shown here is derived from an EMBL/GenBank/DDBJ whole genome shotgun (WGS) entry which is preliminary data.</text>
</comment>
<feature type="transmembrane region" description="Helical" evidence="1">
    <location>
        <begin position="92"/>
        <end position="111"/>
    </location>
</feature>
<organism evidence="3 4">
    <name type="scientific">Neolewinella aquimaris</name>
    <dbReference type="NCBI Taxonomy" id="1835722"/>
    <lineage>
        <taxon>Bacteria</taxon>
        <taxon>Pseudomonadati</taxon>
        <taxon>Bacteroidota</taxon>
        <taxon>Saprospiria</taxon>
        <taxon>Saprospirales</taxon>
        <taxon>Lewinellaceae</taxon>
        <taxon>Neolewinella</taxon>
    </lineage>
</organism>
<dbReference type="InterPro" id="IPR001054">
    <property type="entry name" value="A/G_cyclase"/>
</dbReference>
<feature type="transmembrane region" description="Helical" evidence="1">
    <location>
        <begin position="52"/>
        <end position="80"/>
    </location>
</feature>
<accession>A0A840E821</accession>
<dbReference type="InterPro" id="IPR050697">
    <property type="entry name" value="Adenylyl/Guanylyl_Cyclase_3/4"/>
</dbReference>
<evidence type="ECO:0000313" key="4">
    <source>
        <dbReference type="Proteomes" id="UP000576209"/>
    </source>
</evidence>
<dbReference type="InterPro" id="IPR029787">
    <property type="entry name" value="Nucleotide_cyclase"/>
</dbReference>
<dbReference type="EC" id="4.6.1.1" evidence="3"/>
<dbReference type="AlphaFoldDB" id="A0A840E821"/>
<dbReference type="PROSITE" id="PS50125">
    <property type="entry name" value="GUANYLATE_CYCLASE_2"/>
    <property type="match status" value="1"/>
</dbReference>
<keyword evidence="3" id="KW-0456">Lyase</keyword>
<dbReference type="RefSeq" id="WP_183495679.1">
    <property type="nucleotide sequence ID" value="NZ_JACIFF010000004.1"/>
</dbReference>
<protein>
    <submittedName>
        <fullName evidence="3">Adenylate cyclase</fullName>
        <ecNumber evidence="3">4.6.1.1</ecNumber>
    </submittedName>
</protein>
<dbReference type="Proteomes" id="UP000576209">
    <property type="component" value="Unassembled WGS sequence"/>
</dbReference>
<name>A0A840E821_9BACT</name>
<reference evidence="3 4" key="1">
    <citation type="submission" date="2020-08" db="EMBL/GenBank/DDBJ databases">
        <title>Genomic Encyclopedia of Type Strains, Phase IV (KMG-IV): sequencing the most valuable type-strain genomes for metagenomic binning, comparative biology and taxonomic classification.</title>
        <authorList>
            <person name="Goeker M."/>
        </authorList>
    </citation>
    <scope>NUCLEOTIDE SEQUENCE [LARGE SCALE GENOMIC DNA]</scope>
    <source>
        <strain evidence="3 4">DSM 105137</strain>
    </source>
</reference>
<dbReference type="EMBL" id="JACIFF010000004">
    <property type="protein sequence ID" value="MBB4079437.1"/>
    <property type="molecule type" value="Genomic_DNA"/>
</dbReference>
<gene>
    <name evidence="3" type="ORF">GGR28_002057</name>
</gene>
<evidence type="ECO:0000259" key="2">
    <source>
        <dbReference type="PROSITE" id="PS50125"/>
    </source>
</evidence>
<keyword evidence="1" id="KW-0472">Membrane</keyword>
<evidence type="ECO:0000256" key="1">
    <source>
        <dbReference type="SAM" id="Phobius"/>
    </source>
</evidence>
<dbReference type="GO" id="GO:0009190">
    <property type="term" value="P:cyclic nucleotide biosynthetic process"/>
    <property type="evidence" value="ECO:0007669"/>
    <property type="project" value="InterPro"/>
</dbReference>